<keyword evidence="2" id="KW-1185">Reference proteome</keyword>
<sequence>MAASMTSAFRWLDASLSLPTSFMRWPRLFASYFTPNWGLHNFNFSSLSPRGGWSPRSWVPDFSIVDTVLWSFVTAFDSRIFYFVGKRDRQVAGDGDLGSVVEKKMT</sequence>
<gene>
    <name evidence="1" type="ORF">ACH5RR_001660</name>
</gene>
<proteinExistence type="predicted"/>
<accession>A0ABD3B5A8</accession>
<protein>
    <submittedName>
        <fullName evidence="1">Uncharacterized protein</fullName>
    </submittedName>
</protein>
<dbReference type="EMBL" id="JBJUIK010000001">
    <property type="protein sequence ID" value="KAL3538294.1"/>
    <property type="molecule type" value="Genomic_DNA"/>
</dbReference>
<evidence type="ECO:0000313" key="2">
    <source>
        <dbReference type="Proteomes" id="UP001630127"/>
    </source>
</evidence>
<dbReference type="Proteomes" id="UP001630127">
    <property type="component" value="Unassembled WGS sequence"/>
</dbReference>
<organism evidence="1 2">
    <name type="scientific">Cinchona calisaya</name>
    <dbReference type="NCBI Taxonomy" id="153742"/>
    <lineage>
        <taxon>Eukaryota</taxon>
        <taxon>Viridiplantae</taxon>
        <taxon>Streptophyta</taxon>
        <taxon>Embryophyta</taxon>
        <taxon>Tracheophyta</taxon>
        <taxon>Spermatophyta</taxon>
        <taxon>Magnoliopsida</taxon>
        <taxon>eudicotyledons</taxon>
        <taxon>Gunneridae</taxon>
        <taxon>Pentapetalae</taxon>
        <taxon>asterids</taxon>
        <taxon>lamiids</taxon>
        <taxon>Gentianales</taxon>
        <taxon>Rubiaceae</taxon>
        <taxon>Cinchonoideae</taxon>
        <taxon>Cinchoneae</taxon>
        <taxon>Cinchona</taxon>
    </lineage>
</organism>
<comment type="caution">
    <text evidence="1">The sequence shown here is derived from an EMBL/GenBank/DDBJ whole genome shotgun (WGS) entry which is preliminary data.</text>
</comment>
<evidence type="ECO:0000313" key="1">
    <source>
        <dbReference type="EMBL" id="KAL3538294.1"/>
    </source>
</evidence>
<dbReference type="AlphaFoldDB" id="A0ABD3B5A8"/>
<name>A0ABD3B5A8_9GENT</name>
<reference evidence="1 2" key="1">
    <citation type="submission" date="2024-11" db="EMBL/GenBank/DDBJ databases">
        <title>A near-complete genome assembly of Cinchona calisaya.</title>
        <authorList>
            <person name="Lian D.C."/>
            <person name="Zhao X.W."/>
            <person name="Wei L."/>
        </authorList>
    </citation>
    <scope>NUCLEOTIDE SEQUENCE [LARGE SCALE GENOMIC DNA]</scope>
    <source>
        <tissue evidence="1">Nenye</tissue>
    </source>
</reference>